<proteinExistence type="predicted"/>
<sequence>MDNVNSRCELREKYLKAMNLISSKNVEVELFEKAVVSGRLEIVRPDGSHILLSKMVTPIGVHEQAVLRSNDVVLMRTSFKDLDFPPFVSK</sequence>
<name>A0A8R1Z3Y6_PRIPA</name>
<protein>
    <submittedName>
        <fullName evidence="1">Uncharacterized protein</fullName>
    </submittedName>
</protein>
<dbReference type="Pfam" id="PF11095">
    <property type="entry name" value="Gemin7"/>
    <property type="match status" value="1"/>
</dbReference>
<gene>
    <name evidence="1" type="primary">WBGene00304455</name>
</gene>
<dbReference type="AlphaFoldDB" id="A0A8R1Z3Y6"/>
<dbReference type="PANTHER" id="PTHR14679">
    <property type="entry name" value="GEM-ASSOCIATED PROTEIN 7"/>
    <property type="match status" value="1"/>
</dbReference>
<dbReference type="Proteomes" id="UP000005239">
    <property type="component" value="Unassembled WGS sequence"/>
</dbReference>
<keyword evidence="2" id="KW-1185">Reference proteome</keyword>
<reference evidence="1" key="2">
    <citation type="submission" date="2022-06" db="UniProtKB">
        <authorList>
            <consortium name="EnsemblMetazoa"/>
        </authorList>
    </citation>
    <scope>IDENTIFICATION</scope>
    <source>
        <strain evidence="1">PS312</strain>
    </source>
</reference>
<dbReference type="OrthoDB" id="70763at2759"/>
<dbReference type="InterPro" id="IPR020338">
    <property type="entry name" value="SMN_gemin7"/>
</dbReference>
<reference evidence="2" key="1">
    <citation type="journal article" date="2008" name="Nat. Genet.">
        <title>The Pristionchus pacificus genome provides a unique perspective on nematode lifestyle and parasitism.</title>
        <authorList>
            <person name="Dieterich C."/>
            <person name="Clifton S.W."/>
            <person name="Schuster L.N."/>
            <person name="Chinwalla A."/>
            <person name="Delehaunty K."/>
            <person name="Dinkelacker I."/>
            <person name="Fulton L."/>
            <person name="Fulton R."/>
            <person name="Godfrey J."/>
            <person name="Minx P."/>
            <person name="Mitreva M."/>
            <person name="Roeseler W."/>
            <person name="Tian H."/>
            <person name="Witte H."/>
            <person name="Yang S.P."/>
            <person name="Wilson R.K."/>
            <person name="Sommer R.J."/>
        </authorList>
    </citation>
    <scope>NUCLEOTIDE SEQUENCE [LARGE SCALE GENOMIC DNA]</scope>
    <source>
        <strain evidence="2">PS312</strain>
    </source>
</reference>
<dbReference type="PANTHER" id="PTHR14679:SF1">
    <property type="entry name" value="GEM-ASSOCIATED PROTEIN 7"/>
    <property type="match status" value="1"/>
</dbReference>
<accession>A0A8R1Z3Y6</accession>
<organism evidence="1 2">
    <name type="scientific">Pristionchus pacificus</name>
    <name type="common">Parasitic nematode worm</name>
    <dbReference type="NCBI Taxonomy" id="54126"/>
    <lineage>
        <taxon>Eukaryota</taxon>
        <taxon>Metazoa</taxon>
        <taxon>Ecdysozoa</taxon>
        <taxon>Nematoda</taxon>
        <taxon>Chromadorea</taxon>
        <taxon>Rhabditida</taxon>
        <taxon>Rhabditina</taxon>
        <taxon>Diplogasteromorpha</taxon>
        <taxon>Diplogasteroidea</taxon>
        <taxon>Neodiplogasteridae</taxon>
        <taxon>Pristionchus</taxon>
    </lineage>
</organism>
<dbReference type="Gene3D" id="2.30.30.100">
    <property type="match status" value="1"/>
</dbReference>
<dbReference type="EnsemblMetazoa" id="PPA46676.1">
    <property type="protein sequence ID" value="PPA46676.1"/>
    <property type="gene ID" value="WBGene00304455"/>
</dbReference>
<evidence type="ECO:0000313" key="2">
    <source>
        <dbReference type="Proteomes" id="UP000005239"/>
    </source>
</evidence>
<dbReference type="GO" id="GO:0034719">
    <property type="term" value="C:SMN-Sm protein complex"/>
    <property type="evidence" value="ECO:0007669"/>
    <property type="project" value="InterPro"/>
</dbReference>
<evidence type="ECO:0000313" key="1">
    <source>
        <dbReference type="EnsemblMetazoa" id="PPA46676.1"/>
    </source>
</evidence>